<evidence type="ECO:0000313" key="7">
    <source>
        <dbReference type="Proteomes" id="UP000198575"/>
    </source>
</evidence>
<dbReference type="EMBL" id="FOVF01000022">
    <property type="protein sequence ID" value="SFN45264.1"/>
    <property type="molecule type" value="Genomic_DNA"/>
</dbReference>
<dbReference type="Pfam" id="PF00932">
    <property type="entry name" value="LTD"/>
    <property type="match status" value="1"/>
</dbReference>
<dbReference type="InterPro" id="IPR036691">
    <property type="entry name" value="Endo/exonu/phosph_ase_sf"/>
</dbReference>
<evidence type="ECO:0000256" key="2">
    <source>
        <dbReference type="ARBA" id="ARBA00022737"/>
    </source>
</evidence>
<dbReference type="OrthoDB" id="9800417at2"/>
<dbReference type="SUPFAM" id="SSF74853">
    <property type="entry name" value="Lamin A/C globular tail domain"/>
    <property type="match status" value="1"/>
</dbReference>
<dbReference type="SUPFAM" id="SSF141072">
    <property type="entry name" value="CalX-like"/>
    <property type="match status" value="1"/>
</dbReference>
<dbReference type="GO" id="GO:0007154">
    <property type="term" value="P:cell communication"/>
    <property type="evidence" value="ECO:0007669"/>
    <property type="project" value="InterPro"/>
</dbReference>
<keyword evidence="3" id="KW-0106">Calcium</keyword>
<dbReference type="InterPro" id="IPR038081">
    <property type="entry name" value="CalX-like_sf"/>
</dbReference>
<dbReference type="Gene3D" id="2.60.40.1260">
    <property type="entry name" value="Lamin Tail domain"/>
    <property type="match status" value="1"/>
</dbReference>
<keyword evidence="7" id="KW-1185">Reference proteome</keyword>
<reference evidence="6 7" key="1">
    <citation type="submission" date="2016-10" db="EMBL/GenBank/DDBJ databases">
        <authorList>
            <person name="de Groot N.N."/>
        </authorList>
    </citation>
    <scope>NUCLEOTIDE SEQUENCE [LARGE SCALE GENOMIC DNA]</scope>
    <source>
        <strain evidence="6 7">CGMCC 1.7659</strain>
    </source>
</reference>
<dbReference type="Gene3D" id="2.60.40.2030">
    <property type="match status" value="1"/>
</dbReference>
<keyword evidence="2" id="KW-0677">Repeat</keyword>
<sequence length="925" mass="97083">MFRLTRILMTAALLAAGSGAAQAQVVISQVYGGGGNSGSTYTNDFIEIFNAGTTAQSLNGWSVQYASASGTSWQVTNLGNVLLQPGQYYLVQEAAGSGGTTPLPTPDTVGTIPMGGSSGKVLLANVTTAQTGACPSGAAILGLVGFGSANCPNPTGTLSGANAAIRKGGGCTDTGNPTSDFDVAAASPRNTATPAAPCSGPGVPAISVADVALAEGDAGLTPFIFTVQLSEPAPVGGVSFSYATANDTALAGTDYQSASGSGSIAETETSTTITVNVIANTNTEPNRQFLLNLTGINGAVPTSLTAHGIIQDDDIGTFNIHDIQGFGLTSPVAGQRVNTLSNIVTAVGPAGFFMQARDASIDTNPQTSEGIYVYTGSAPTVVVGDEVDLTGDVDEYFGTTELKAISNLTIVSTGNALPSPVMFDANTPSQDVNALSCVETNFECFEAMRVQIDNGIVARANPYFSTDNYAQIFVSASGTRSLRTPGTLYPLVPGVDNPDAGQFEGNPHIFELDADALGAVAPNTAITGGSRFTATGVVAYNFGDYEVWPTSFTVTEANPIPRAVSTGQPEELRIGSFNVLRLCDTLANTTFECGNGGEPDAAALTLKLSRLSDYVGNVLKLPDVLGVVEVENLGVLQMLSDKIATDFGVTYTSYLEEGNDGGGIDVGYLVRSDRISNVVITQFDKNEMWLDPRDNAMHELHDRPSLKLEGTFDGQSFATIIVHPKSRSCVDAPTGANCTQADVDRNRLKRFTQAQSIANRVQAEQMAQPTRPLFVIGDFNDYQFSDGFVNITGLIAGTYDNNKNVIDLPGANIVTPPLWDAVNSLPENEQYSFLYTEQFGAILGYTSASSFDQGRDVPIMQVLDHALLNGPAQNWFVEFEYGRADLDAADQDERNSTTAIGVSDHDGFVIRLNTTDRIFANGFDN</sequence>
<dbReference type="InterPro" id="IPR003644">
    <property type="entry name" value="Calx_beta"/>
</dbReference>
<dbReference type="Pfam" id="PF03372">
    <property type="entry name" value="Exo_endo_phos"/>
    <property type="match status" value="1"/>
</dbReference>
<evidence type="ECO:0000259" key="5">
    <source>
        <dbReference type="PROSITE" id="PS51841"/>
    </source>
</evidence>
<dbReference type="SUPFAM" id="SSF56219">
    <property type="entry name" value="DNase I-like"/>
    <property type="match status" value="1"/>
</dbReference>
<dbReference type="STRING" id="578942.SAMN05216289_12257"/>
<feature type="chain" id="PRO_5011487710" description="LTD domain-containing protein" evidence="4">
    <location>
        <begin position="24"/>
        <end position="925"/>
    </location>
</feature>
<evidence type="ECO:0000256" key="3">
    <source>
        <dbReference type="ARBA" id="ARBA00022837"/>
    </source>
</evidence>
<evidence type="ECO:0000313" key="6">
    <source>
        <dbReference type="EMBL" id="SFN45264.1"/>
    </source>
</evidence>
<dbReference type="InterPro" id="IPR005135">
    <property type="entry name" value="Endo/exonuclease/phosphatase"/>
</dbReference>
<dbReference type="CDD" id="cd04486">
    <property type="entry name" value="YhcR_OBF_like"/>
    <property type="match status" value="1"/>
</dbReference>
<evidence type="ECO:0000256" key="1">
    <source>
        <dbReference type="ARBA" id="ARBA00022729"/>
    </source>
</evidence>
<dbReference type="Pfam" id="PF03160">
    <property type="entry name" value="Calx-beta"/>
    <property type="match status" value="1"/>
</dbReference>
<feature type="domain" description="LTD" evidence="5">
    <location>
        <begin position="17"/>
        <end position="194"/>
    </location>
</feature>
<dbReference type="InterPro" id="IPR036415">
    <property type="entry name" value="Lamin_tail_dom_sf"/>
</dbReference>
<name>A0A1I4Z4P4_9GAMM</name>
<dbReference type="Gene3D" id="3.60.10.10">
    <property type="entry name" value="Endonuclease/exonuclease/phosphatase"/>
    <property type="match status" value="1"/>
</dbReference>
<dbReference type="GO" id="GO:0016020">
    <property type="term" value="C:membrane"/>
    <property type="evidence" value="ECO:0007669"/>
    <property type="project" value="InterPro"/>
</dbReference>
<dbReference type="PROSITE" id="PS51841">
    <property type="entry name" value="LTD"/>
    <property type="match status" value="1"/>
</dbReference>
<proteinExistence type="predicted"/>
<feature type="signal peptide" evidence="4">
    <location>
        <begin position="1"/>
        <end position="23"/>
    </location>
</feature>
<dbReference type="AlphaFoldDB" id="A0A1I4Z4P4"/>
<keyword evidence="1 4" id="KW-0732">Signal</keyword>
<dbReference type="InterPro" id="IPR001322">
    <property type="entry name" value="Lamin_tail_dom"/>
</dbReference>
<dbReference type="PANTHER" id="PTHR42834:SF1">
    <property type="entry name" value="ENDONUCLEASE_EXONUCLEASE_PHOSPHATASE FAMILY PROTEIN (AFU_ORTHOLOGUE AFUA_3G09210)"/>
    <property type="match status" value="1"/>
</dbReference>
<organism evidence="6 7">
    <name type="scientific">Dokdonella immobilis</name>
    <dbReference type="NCBI Taxonomy" id="578942"/>
    <lineage>
        <taxon>Bacteria</taxon>
        <taxon>Pseudomonadati</taxon>
        <taxon>Pseudomonadota</taxon>
        <taxon>Gammaproteobacteria</taxon>
        <taxon>Lysobacterales</taxon>
        <taxon>Rhodanobacteraceae</taxon>
        <taxon>Dokdonella</taxon>
    </lineage>
</organism>
<accession>A0A1I4Z4P4</accession>
<gene>
    <name evidence="6" type="ORF">SAMN05216289_12257</name>
</gene>
<evidence type="ECO:0000256" key="4">
    <source>
        <dbReference type="SAM" id="SignalP"/>
    </source>
</evidence>
<protein>
    <recommendedName>
        <fullName evidence="5">LTD domain-containing protein</fullName>
    </recommendedName>
</protein>
<dbReference type="Proteomes" id="UP000198575">
    <property type="component" value="Unassembled WGS sequence"/>
</dbReference>
<dbReference type="PANTHER" id="PTHR42834">
    <property type="entry name" value="ENDONUCLEASE/EXONUCLEASE/PHOSPHATASE FAMILY PROTEIN (AFU_ORTHOLOGUE AFUA_3G09210)"/>
    <property type="match status" value="1"/>
</dbReference>